<dbReference type="OrthoDB" id="273126at2759"/>
<dbReference type="AlphaFoldDB" id="A0A0M9FYJ0"/>
<evidence type="ECO:0000256" key="1">
    <source>
        <dbReference type="SAM" id="MobiDB-lite"/>
    </source>
</evidence>
<dbReference type="Proteomes" id="UP000037923">
    <property type="component" value="Unassembled WGS sequence"/>
</dbReference>
<dbReference type="RefSeq" id="XP_015657006.1">
    <property type="nucleotide sequence ID" value="XM_015804432.1"/>
</dbReference>
<reference evidence="2 3" key="1">
    <citation type="submission" date="2015-07" db="EMBL/GenBank/DDBJ databases">
        <title>High-quality genome of monoxenous trypanosomatid Leptomonas pyrrhocoris.</title>
        <authorList>
            <person name="Flegontov P."/>
            <person name="Butenko A."/>
            <person name="Firsov S."/>
            <person name="Vlcek C."/>
            <person name="Logacheva M.D."/>
            <person name="Field M."/>
            <person name="Filatov D."/>
            <person name="Flegontova O."/>
            <person name="Gerasimov E."/>
            <person name="Jackson A.P."/>
            <person name="Kelly S."/>
            <person name="Opperdoes F."/>
            <person name="O'Reilly A."/>
            <person name="Votypka J."/>
            <person name="Yurchenko V."/>
            <person name="Lukes J."/>
        </authorList>
    </citation>
    <scope>NUCLEOTIDE SEQUENCE [LARGE SCALE GENOMIC DNA]</scope>
    <source>
        <strain evidence="2">H10</strain>
    </source>
</reference>
<name>A0A0M9FYJ0_LEPPY</name>
<evidence type="ECO:0000313" key="3">
    <source>
        <dbReference type="Proteomes" id="UP000037923"/>
    </source>
</evidence>
<protein>
    <submittedName>
        <fullName evidence="2">Uncharacterized protein</fullName>
    </submittedName>
</protein>
<feature type="compositionally biased region" description="Low complexity" evidence="1">
    <location>
        <begin position="831"/>
        <end position="843"/>
    </location>
</feature>
<sequence length="843" mass="89190">MSPASHPLPMAGDYLVATFAEMMYAARFRKHVWGKMQLAERRRLEALRLQAVYGDAPDNRSNKNIASAPASGESGNREGNITRLDDQDSSKGALKAPSSPSLNSCKPAKSLTPTQPTPSPPRWFDIAGRARYSAWVALRGCMSPDVAAECFCAEFLALIKKYPHPALLPPVEAALSTAHGLAQRARSNNRRVPRLLESQAASSTSAAAPVFHVRALQGDPAALALLWICRAYRITCEFTVEPLSKAMGSCPIIASTAAAAGAAASSSPPSSSSPTTASPSAAAAAAAAVPANPYLSYTMADACYPFAAFLEYSTNASTPRATGWTTNATATVTTPESAFVLLADTFLSAYPHWMGVPSDLPSSSSPGVLPQRCGWIDELQHITRHLRTPILALLVHHATSSSSTSTSSNVLWKSPWRTQLLRAVAAHLHRYESWTIGRVISRRVGQAMSVLSPLLASTAVTDALQHAYAPDAKAVTAADVLVASCGYVLCTHPFCADVFPHLRVPVNHEADEGVRSEWPSDAGAAKTTAARSEGIHTYAPWSLPLYLSGIPAEYNEKINRLLRRESTGATRHEQQRQPTRLFINDNDSVITKGVGAASTQQQQRSAGYYEVSSASDVKEAAEAVGQLIISRLFSLRSDDLQHDDVAGSNSSVSGTPFLVLGHVFALTWALAQEQVPAFPFFMLDGNPDHFGGFSFLPEGAAETGKVTRTSNSTSDSGVALTEVRTQPRFQLSLAPAAVTSTADPTAAMLPTLVPGSTPTPSATNQDGGLSIESRLRSGMHAAGATLLKGVRRLSGASRDADAQARSNSGVHATHVLRSEGEGSTRSISGSAAPAVAPVEAARL</sequence>
<evidence type="ECO:0000313" key="2">
    <source>
        <dbReference type="EMBL" id="KPA78567.1"/>
    </source>
</evidence>
<keyword evidence="3" id="KW-1185">Reference proteome</keyword>
<feature type="compositionally biased region" description="Polar residues" evidence="1">
    <location>
        <begin position="754"/>
        <end position="767"/>
    </location>
</feature>
<accession>A0A0M9FYJ0</accession>
<proteinExistence type="predicted"/>
<feature type="region of interest" description="Disordered" evidence="1">
    <location>
        <begin position="797"/>
        <end position="843"/>
    </location>
</feature>
<organism evidence="2 3">
    <name type="scientific">Leptomonas pyrrhocoris</name>
    <name type="common">Firebug parasite</name>
    <dbReference type="NCBI Taxonomy" id="157538"/>
    <lineage>
        <taxon>Eukaryota</taxon>
        <taxon>Discoba</taxon>
        <taxon>Euglenozoa</taxon>
        <taxon>Kinetoplastea</taxon>
        <taxon>Metakinetoplastina</taxon>
        <taxon>Trypanosomatida</taxon>
        <taxon>Trypanosomatidae</taxon>
        <taxon>Leishmaniinae</taxon>
        <taxon>Leptomonas</taxon>
    </lineage>
</organism>
<dbReference type="OMA" id="WICRAYR"/>
<feature type="region of interest" description="Disordered" evidence="1">
    <location>
        <begin position="748"/>
        <end position="769"/>
    </location>
</feature>
<dbReference type="GeneID" id="26906456"/>
<gene>
    <name evidence="2" type="ORF">ABB37_06167</name>
</gene>
<comment type="caution">
    <text evidence="2">The sequence shown here is derived from an EMBL/GenBank/DDBJ whole genome shotgun (WGS) entry which is preliminary data.</text>
</comment>
<dbReference type="VEuPathDB" id="TriTrypDB:LpyrH10_13_1120"/>
<feature type="region of interest" description="Disordered" evidence="1">
    <location>
        <begin position="58"/>
        <end position="122"/>
    </location>
</feature>
<dbReference type="EMBL" id="LGTL01000013">
    <property type="protein sequence ID" value="KPA78567.1"/>
    <property type="molecule type" value="Genomic_DNA"/>
</dbReference>